<feature type="region of interest" description="Disordered" evidence="11">
    <location>
        <begin position="324"/>
        <end position="359"/>
    </location>
</feature>
<dbReference type="SUPFAM" id="SSF52540">
    <property type="entry name" value="P-loop containing nucleoside triphosphate hydrolases"/>
    <property type="match status" value="1"/>
</dbReference>
<dbReference type="Gene3D" id="1.10.40.50">
    <property type="entry name" value="Probable gtpase engc, domain 3"/>
    <property type="match status" value="1"/>
</dbReference>
<keyword evidence="6 10" id="KW-0378">Hydrolase</keyword>
<feature type="compositionally biased region" description="Basic and acidic residues" evidence="11">
    <location>
        <begin position="349"/>
        <end position="359"/>
    </location>
</feature>
<evidence type="ECO:0000256" key="1">
    <source>
        <dbReference type="ARBA" id="ARBA00022490"/>
    </source>
</evidence>
<keyword evidence="8 10" id="KW-0694">RNA-binding</keyword>
<keyword evidence="4 10" id="KW-0699">rRNA-binding</keyword>
<feature type="domain" description="CP-type G" evidence="13">
    <location>
        <begin position="107"/>
        <end position="262"/>
    </location>
</feature>
<evidence type="ECO:0000259" key="12">
    <source>
        <dbReference type="PROSITE" id="PS50936"/>
    </source>
</evidence>
<dbReference type="GO" id="GO:0003924">
    <property type="term" value="F:GTPase activity"/>
    <property type="evidence" value="ECO:0007669"/>
    <property type="project" value="UniProtKB-UniRule"/>
</dbReference>
<dbReference type="InterPro" id="IPR010914">
    <property type="entry name" value="RsgA_GTPase_dom"/>
</dbReference>
<comment type="caution">
    <text evidence="14">The sequence shown here is derived from an EMBL/GenBank/DDBJ whole genome shotgun (WGS) entry which is preliminary data.</text>
</comment>
<comment type="function">
    <text evidence="10">One of several proteins that assist in the late maturation steps of the functional core of the 30S ribosomal subunit. Helps release RbfA from mature subunits. May play a role in the assembly of ribosomal proteins into the subunit. Circularly permuted GTPase that catalyzes slow GTP hydrolysis, GTPase activity is stimulated by the 30S ribosomal subunit.</text>
</comment>
<dbReference type="PANTHER" id="PTHR32120:SF10">
    <property type="entry name" value="SMALL RIBOSOMAL SUBUNIT BIOGENESIS GTPASE RSGA"/>
    <property type="match status" value="1"/>
</dbReference>
<comment type="subunit">
    <text evidence="10">Monomer. Associates with 30S ribosomal subunit, binds 16S rRNA.</text>
</comment>
<dbReference type="EC" id="3.6.1.-" evidence="10"/>
<keyword evidence="2 10" id="KW-0690">Ribosome biogenesis</keyword>
<accession>Q1K0B5</accession>
<dbReference type="Pfam" id="PF03193">
    <property type="entry name" value="RsgA_GTPase"/>
    <property type="match status" value="1"/>
</dbReference>
<feature type="binding site" evidence="10">
    <location>
        <position position="292"/>
    </location>
    <ligand>
        <name>Zn(2+)</name>
        <dbReference type="ChEBI" id="CHEBI:29105"/>
    </ligand>
</feature>
<feature type="binding site" evidence="10">
    <location>
        <position position="285"/>
    </location>
    <ligand>
        <name>Zn(2+)</name>
        <dbReference type="ChEBI" id="CHEBI:29105"/>
    </ligand>
</feature>
<dbReference type="HAMAP" id="MF_01820">
    <property type="entry name" value="GTPase_RsgA"/>
    <property type="match status" value="1"/>
</dbReference>
<dbReference type="GO" id="GO:0005525">
    <property type="term" value="F:GTP binding"/>
    <property type="evidence" value="ECO:0007669"/>
    <property type="project" value="UniProtKB-UniRule"/>
</dbReference>
<evidence type="ECO:0000256" key="9">
    <source>
        <dbReference type="ARBA" id="ARBA00023134"/>
    </source>
</evidence>
<evidence type="ECO:0000313" key="15">
    <source>
        <dbReference type="Proteomes" id="UP000005695"/>
    </source>
</evidence>
<evidence type="ECO:0000256" key="4">
    <source>
        <dbReference type="ARBA" id="ARBA00022730"/>
    </source>
</evidence>
<dbReference type="AlphaFoldDB" id="Q1K0B5"/>
<feature type="compositionally biased region" description="Basic and acidic residues" evidence="11">
    <location>
        <begin position="324"/>
        <end position="341"/>
    </location>
</feature>
<evidence type="ECO:0000256" key="5">
    <source>
        <dbReference type="ARBA" id="ARBA00022741"/>
    </source>
</evidence>
<organism evidence="14 15">
    <name type="scientific">Desulfuromonas acetoxidans (strain DSM 684 / 11070)</name>
    <dbReference type="NCBI Taxonomy" id="281689"/>
    <lineage>
        <taxon>Bacteria</taxon>
        <taxon>Pseudomonadati</taxon>
        <taxon>Thermodesulfobacteriota</taxon>
        <taxon>Desulfuromonadia</taxon>
        <taxon>Desulfuromonadales</taxon>
        <taxon>Desulfuromonadaceae</taxon>
        <taxon>Desulfuromonas</taxon>
    </lineage>
</organism>
<dbReference type="Gene3D" id="3.40.50.300">
    <property type="entry name" value="P-loop containing nucleotide triphosphate hydrolases"/>
    <property type="match status" value="1"/>
</dbReference>
<feature type="binding site" evidence="10">
    <location>
        <position position="290"/>
    </location>
    <ligand>
        <name>Zn(2+)</name>
        <dbReference type="ChEBI" id="CHEBI:29105"/>
    </ligand>
</feature>
<dbReference type="InterPro" id="IPR027417">
    <property type="entry name" value="P-loop_NTPase"/>
</dbReference>
<dbReference type="GO" id="GO:0019843">
    <property type="term" value="F:rRNA binding"/>
    <property type="evidence" value="ECO:0007669"/>
    <property type="project" value="UniProtKB-KW"/>
</dbReference>
<evidence type="ECO:0000256" key="7">
    <source>
        <dbReference type="ARBA" id="ARBA00022833"/>
    </source>
</evidence>
<comment type="cofactor">
    <cofactor evidence="10">
        <name>Zn(2+)</name>
        <dbReference type="ChEBI" id="CHEBI:29105"/>
    </cofactor>
    <text evidence="10">Binds 1 zinc ion per subunit.</text>
</comment>
<reference evidence="14" key="2">
    <citation type="submission" date="2006-05" db="EMBL/GenBank/DDBJ databases">
        <title>Sequencing of the draft genome and assembly of Desulfuromonas acetoxidans DSM 684.</title>
        <authorList>
            <consortium name="US DOE Joint Genome Institute (JGI-PGF)"/>
            <person name="Copeland A."/>
            <person name="Lucas S."/>
            <person name="Lapidus A."/>
            <person name="Barry K."/>
            <person name="Detter J.C."/>
            <person name="Glavina del Rio T."/>
            <person name="Hammon N."/>
            <person name="Israni S."/>
            <person name="Dalin E."/>
            <person name="Tice H."/>
            <person name="Bruce D."/>
            <person name="Pitluck S."/>
            <person name="Richardson P."/>
        </authorList>
    </citation>
    <scope>NUCLEOTIDE SEQUENCE [LARGE SCALE GENOMIC DNA]</scope>
    <source>
        <strain evidence="14">DSM 684</strain>
    </source>
</reference>
<keyword evidence="9 10" id="KW-0342">GTP-binding</keyword>
<evidence type="ECO:0000256" key="10">
    <source>
        <dbReference type="HAMAP-Rule" id="MF_01820"/>
    </source>
</evidence>
<dbReference type="PROSITE" id="PS51721">
    <property type="entry name" value="G_CP"/>
    <property type="match status" value="1"/>
</dbReference>
<dbReference type="NCBIfam" id="TIGR00157">
    <property type="entry name" value="ribosome small subunit-dependent GTPase A"/>
    <property type="match status" value="1"/>
</dbReference>
<dbReference type="PANTHER" id="PTHR32120">
    <property type="entry name" value="SMALL RIBOSOMAL SUBUNIT BIOGENESIS GTPASE RSGA"/>
    <property type="match status" value="1"/>
</dbReference>
<dbReference type="GO" id="GO:0005737">
    <property type="term" value="C:cytoplasm"/>
    <property type="evidence" value="ECO:0007669"/>
    <property type="project" value="UniProtKB-SubCell"/>
</dbReference>
<dbReference type="InterPro" id="IPR004881">
    <property type="entry name" value="Ribosome_biogen_GTPase_RsgA"/>
</dbReference>
<keyword evidence="1 10" id="KW-0963">Cytoplasm</keyword>
<keyword evidence="7 10" id="KW-0862">Zinc</keyword>
<proteinExistence type="inferred from homology"/>
<dbReference type="CDD" id="cd01854">
    <property type="entry name" value="YjeQ_EngC"/>
    <property type="match status" value="1"/>
</dbReference>
<dbReference type="InterPro" id="IPR030378">
    <property type="entry name" value="G_CP_dom"/>
</dbReference>
<dbReference type="Proteomes" id="UP000005695">
    <property type="component" value="Unassembled WGS sequence"/>
</dbReference>
<evidence type="ECO:0000313" key="14">
    <source>
        <dbReference type="EMBL" id="EAT16026.1"/>
    </source>
</evidence>
<dbReference type="GO" id="GO:0042274">
    <property type="term" value="P:ribosomal small subunit biogenesis"/>
    <property type="evidence" value="ECO:0007669"/>
    <property type="project" value="UniProtKB-UniRule"/>
</dbReference>
<dbReference type="RefSeq" id="WP_005999910.1">
    <property type="nucleotide sequence ID" value="NZ_AAEW02000007.1"/>
</dbReference>
<name>Q1K0B5_DESA6</name>
<feature type="binding site" evidence="10">
    <location>
        <begin position="152"/>
        <end position="155"/>
    </location>
    <ligand>
        <name>GTP</name>
        <dbReference type="ChEBI" id="CHEBI:37565"/>
    </ligand>
</feature>
<evidence type="ECO:0000259" key="13">
    <source>
        <dbReference type="PROSITE" id="PS51721"/>
    </source>
</evidence>
<dbReference type="OrthoDB" id="9809485at2"/>
<sequence length="359" mass="40322">MSYDTNSPVKSLPQLGWSHFFQQQLDLYEWENTLPCRVAAVHGQHIDVFSNHGQHQLSLPGSWQQLDIIDRPTVGDWLLVEHDTLKPQRLLQRTSLFRRKAAGLEAKQQLIAANIDTLFIVTSCNQDFNPSRLERYLALAYDAEMQPIVVLTKTDLVNDVSPFITEARSLKHDLLVEAVNSLDHHSCEALLTWCGPGQTVALTGSSGVGKSTLINTLCGHSDQATAAIREDDAKGRHTTTARSLHFLPEGGILIDNPGMRELQLADCEDGIANLFEEIEQLARNCKFNDCSHQGEHGCAVSKAVESGSLEPRRLSSYLKLKAEQQRNSETIAERRSREKSFRKMCRTVTSDKRKRQEDH</sequence>
<dbReference type="EMBL" id="AAEW02000007">
    <property type="protein sequence ID" value="EAT16026.1"/>
    <property type="molecule type" value="Genomic_DNA"/>
</dbReference>
<evidence type="ECO:0000256" key="6">
    <source>
        <dbReference type="ARBA" id="ARBA00022801"/>
    </source>
</evidence>
<evidence type="ECO:0000256" key="8">
    <source>
        <dbReference type="ARBA" id="ARBA00022884"/>
    </source>
</evidence>
<keyword evidence="3 10" id="KW-0479">Metal-binding</keyword>
<protein>
    <recommendedName>
        <fullName evidence="10">Small ribosomal subunit biogenesis GTPase RsgA</fullName>
        <ecNumber evidence="10">3.6.1.-</ecNumber>
    </recommendedName>
</protein>
<gene>
    <name evidence="10" type="primary">rsgA</name>
    <name evidence="14" type="ORF">Dace_2326</name>
</gene>
<reference evidence="14" key="1">
    <citation type="submission" date="2006-05" db="EMBL/GenBank/DDBJ databases">
        <title>Annotation of the draft genome assembly of Desulfuromonas acetoxidans DSM 684.</title>
        <authorList>
            <consortium name="US DOE Joint Genome Institute (JGI-ORNL)"/>
            <person name="Larimer F."/>
            <person name="Land M."/>
            <person name="Hauser L."/>
        </authorList>
    </citation>
    <scope>NUCLEOTIDE SEQUENCE [LARGE SCALE GENOMIC DNA]</scope>
    <source>
        <strain evidence="14">DSM 684</strain>
    </source>
</reference>
<comment type="subcellular location">
    <subcellularLocation>
        <location evidence="10">Cytoplasm</location>
    </subcellularLocation>
</comment>
<evidence type="ECO:0000256" key="3">
    <source>
        <dbReference type="ARBA" id="ARBA00022723"/>
    </source>
</evidence>
<evidence type="ECO:0000256" key="11">
    <source>
        <dbReference type="SAM" id="MobiDB-lite"/>
    </source>
</evidence>
<feature type="binding site" evidence="10">
    <location>
        <begin position="204"/>
        <end position="212"/>
    </location>
    <ligand>
        <name>GTP</name>
        <dbReference type="ChEBI" id="CHEBI:37565"/>
    </ligand>
</feature>
<feature type="domain" description="EngC GTPase" evidence="12">
    <location>
        <begin position="113"/>
        <end position="260"/>
    </location>
</feature>
<keyword evidence="5 10" id="KW-0547">Nucleotide-binding</keyword>
<dbReference type="GO" id="GO:0046872">
    <property type="term" value="F:metal ion binding"/>
    <property type="evidence" value="ECO:0007669"/>
    <property type="project" value="UniProtKB-KW"/>
</dbReference>
<comment type="similarity">
    <text evidence="10">Belongs to the TRAFAC class YlqF/YawG GTPase family. RsgA subfamily.</text>
</comment>
<keyword evidence="15" id="KW-1185">Reference proteome</keyword>
<evidence type="ECO:0000256" key="2">
    <source>
        <dbReference type="ARBA" id="ARBA00022517"/>
    </source>
</evidence>
<dbReference type="PROSITE" id="PS50936">
    <property type="entry name" value="ENGC_GTPASE"/>
    <property type="match status" value="1"/>
</dbReference>
<feature type="binding site" evidence="10">
    <location>
        <position position="298"/>
    </location>
    <ligand>
        <name>Zn(2+)</name>
        <dbReference type="ChEBI" id="CHEBI:29105"/>
    </ligand>
</feature>